<dbReference type="SMART" id="SM00862">
    <property type="entry name" value="Trans_reg_C"/>
    <property type="match status" value="1"/>
</dbReference>
<dbReference type="CDD" id="cd00383">
    <property type="entry name" value="trans_reg_C"/>
    <property type="match status" value="1"/>
</dbReference>
<dbReference type="Gene3D" id="6.10.250.690">
    <property type="match status" value="1"/>
</dbReference>
<dbReference type="GO" id="GO:0032993">
    <property type="term" value="C:protein-DNA complex"/>
    <property type="evidence" value="ECO:0007669"/>
    <property type="project" value="TreeGrafter"/>
</dbReference>
<dbReference type="GO" id="GO:0045893">
    <property type="term" value="P:positive regulation of DNA-templated transcription"/>
    <property type="evidence" value="ECO:0007669"/>
    <property type="project" value="UniProtKB-ARBA"/>
</dbReference>
<dbReference type="Gene3D" id="1.10.10.10">
    <property type="entry name" value="Winged helix-like DNA-binding domain superfamily/Winged helix DNA-binding domain"/>
    <property type="match status" value="1"/>
</dbReference>
<dbReference type="Pfam" id="PF00072">
    <property type="entry name" value="Response_reg"/>
    <property type="match status" value="1"/>
</dbReference>
<dbReference type="CDD" id="cd17620">
    <property type="entry name" value="REC_OmpR_KdpE-like"/>
    <property type="match status" value="1"/>
</dbReference>
<dbReference type="InterPro" id="IPR001867">
    <property type="entry name" value="OmpR/PhoB-type_DNA-bd"/>
</dbReference>
<keyword evidence="4" id="KW-0902">Two-component regulatory system</keyword>
<evidence type="ECO:0000256" key="4">
    <source>
        <dbReference type="ARBA" id="ARBA00023012"/>
    </source>
</evidence>
<dbReference type="Proteomes" id="UP000054010">
    <property type="component" value="Unassembled WGS sequence"/>
</dbReference>
<evidence type="ECO:0000256" key="8">
    <source>
        <dbReference type="PROSITE-ProRule" id="PRU00169"/>
    </source>
</evidence>
<dbReference type="PANTHER" id="PTHR48111:SF50">
    <property type="entry name" value="KDP OPERON TRANSCRIPTIONAL REGULATORY PROTEIN KDPE"/>
    <property type="match status" value="1"/>
</dbReference>
<evidence type="ECO:0000256" key="3">
    <source>
        <dbReference type="ARBA" id="ARBA00022553"/>
    </source>
</evidence>
<dbReference type="SUPFAM" id="SSF52172">
    <property type="entry name" value="CheY-like"/>
    <property type="match status" value="1"/>
</dbReference>
<feature type="domain" description="OmpR/PhoB-type" evidence="11">
    <location>
        <begin position="128"/>
        <end position="227"/>
    </location>
</feature>
<keyword evidence="6 9" id="KW-0238">DNA-binding</keyword>
<dbReference type="EMBL" id="ADVR01000006">
    <property type="protein sequence ID" value="EFO81746.1"/>
    <property type="molecule type" value="Genomic_DNA"/>
</dbReference>
<dbReference type="PROSITE" id="PS50110">
    <property type="entry name" value="RESPONSE_REGULATORY"/>
    <property type="match status" value="1"/>
</dbReference>
<feature type="DNA-binding region" description="OmpR/PhoB-type" evidence="9">
    <location>
        <begin position="128"/>
        <end position="227"/>
    </location>
</feature>
<organism evidence="12 13">
    <name type="scientific">Oscillochloris trichoides DG-6</name>
    <dbReference type="NCBI Taxonomy" id="765420"/>
    <lineage>
        <taxon>Bacteria</taxon>
        <taxon>Bacillati</taxon>
        <taxon>Chloroflexota</taxon>
        <taxon>Chloroflexia</taxon>
        <taxon>Chloroflexales</taxon>
        <taxon>Chloroflexineae</taxon>
        <taxon>Oscillochloridaceae</taxon>
        <taxon>Oscillochloris</taxon>
    </lineage>
</organism>
<dbReference type="InterPro" id="IPR001789">
    <property type="entry name" value="Sig_transdc_resp-reg_receiver"/>
</dbReference>
<dbReference type="PANTHER" id="PTHR48111">
    <property type="entry name" value="REGULATOR OF RPOS"/>
    <property type="match status" value="1"/>
</dbReference>
<dbReference type="Pfam" id="PF00486">
    <property type="entry name" value="Trans_reg_C"/>
    <property type="match status" value="1"/>
</dbReference>
<evidence type="ECO:0000313" key="12">
    <source>
        <dbReference type="EMBL" id="EFO81746.1"/>
    </source>
</evidence>
<comment type="subcellular location">
    <subcellularLocation>
        <location evidence="1">Cytoplasm</location>
    </subcellularLocation>
</comment>
<evidence type="ECO:0000256" key="9">
    <source>
        <dbReference type="PROSITE-ProRule" id="PRU01091"/>
    </source>
</evidence>
<dbReference type="SMART" id="SM00448">
    <property type="entry name" value="REC"/>
    <property type="match status" value="1"/>
</dbReference>
<evidence type="ECO:0000256" key="2">
    <source>
        <dbReference type="ARBA" id="ARBA00022490"/>
    </source>
</evidence>
<dbReference type="GO" id="GO:0000156">
    <property type="term" value="F:phosphorelay response regulator activity"/>
    <property type="evidence" value="ECO:0007669"/>
    <property type="project" value="TreeGrafter"/>
</dbReference>
<comment type="caution">
    <text evidence="12">The sequence shown here is derived from an EMBL/GenBank/DDBJ whole genome shotgun (WGS) entry which is preliminary data.</text>
</comment>
<keyword evidence="5" id="KW-0805">Transcription regulation</keyword>
<keyword evidence="7" id="KW-0804">Transcription</keyword>
<dbReference type="FunFam" id="3.40.50.2300:FF:000021">
    <property type="entry name" value="Two-component system response regulator KdpE"/>
    <property type="match status" value="1"/>
</dbReference>
<dbReference type="GO" id="GO:0005829">
    <property type="term" value="C:cytosol"/>
    <property type="evidence" value="ECO:0007669"/>
    <property type="project" value="TreeGrafter"/>
</dbReference>
<evidence type="ECO:0000256" key="6">
    <source>
        <dbReference type="ARBA" id="ARBA00023125"/>
    </source>
</evidence>
<dbReference type="STRING" id="765420.OSCT_0418"/>
<reference evidence="12 13" key="1">
    <citation type="journal article" date="2011" name="J. Bacteriol.">
        <title>Draft genome sequence of the anoxygenic filamentous phototrophic bacterium Oscillochloris trichoides subsp. DG-6.</title>
        <authorList>
            <person name="Kuznetsov B.B."/>
            <person name="Ivanovsky R.N."/>
            <person name="Keppen O.I."/>
            <person name="Sukhacheva M.V."/>
            <person name="Bumazhkin B.K."/>
            <person name="Patutina E.O."/>
            <person name="Beletsky A.V."/>
            <person name="Mardanov A.V."/>
            <person name="Baslerov R.V."/>
            <person name="Panteleeva A.N."/>
            <person name="Kolganova T.V."/>
            <person name="Ravin N.V."/>
            <person name="Skryabin K.G."/>
        </authorList>
    </citation>
    <scope>NUCLEOTIDE SEQUENCE [LARGE SCALE GENOMIC DNA]</scope>
    <source>
        <strain evidence="12 13">DG-6</strain>
    </source>
</reference>
<dbReference type="OrthoDB" id="9790454at2"/>
<dbReference type="HOGENOM" id="CLU_000445_30_8_0"/>
<dbReference type="AlphaFoldDB" id="E1IAR7"/>
<evidence type="ECO:0000256" key="1">
    <source>
        <dbReference type="ARBA" id="ARBA00004496"/>
    </source>
</evidence>
<keyword evidence="3 8" id="KW-0597">Phosphoprotein</keyword>
<dbReference type="InterPro" id="IPR039420">
    <property type="entry name" value="WalR-like"/>
</dbReference>
<evidence type="ECO:0000259" key="10">
    <source>
        <dbReference type="PROSITE" id="PS50110"/>
    </source>
</evidence>
<dbReference type="Gene3D" id="3.40.50.2300">
    <property type="match status" value="1"/>
</dbReference>
<sequence length="234" mass="26582">MSERILVVDDEPQMGRLLRTGLSARGYEVVVAADGQEALEQAVHWRPEVIVLDLGLPVMDGLEVCRRIRGWSQVPIIVLSARDGEPDKVEALDLGADDYLVKPFGMDELLARIRVALRHSSHIQANDEPVLHFGELQIDRSRRIVTLKGHEVHLTPTEYELLRLFTNHVGKVLTHRMILRTVWGANYEQELPTLRVFITQLRRKIEPDPAQPMYILTEPGIGYRFSGITTPKIT</sequence>
<evidence type="ECO:0000313" key="13">
    <source>
        <dbReference type="Proteomes" id="UP000054010"/>
    </source>
</evidence>
<dbReference type="GO" id="GO:0000987">
    <property type="term" value="F:cis-regulatory region sequence-specific DNA binding"/>
    <property type="evidence" value="ECO:0007669"/>
    <property type="project" value="UniProtKB-ARBA"/>
</dbReference>
<dbReference type="GO" id="GO:0042802">
    <property type="term" value="F:identical protein binding"/>
    <property type="evidence" value="ECO:0007669"/>
    <property type="project" value="UniProtKB-ARBA"/>
</dbReference>
<dbReference type="PROSITE" id="PS51755">
    <property type="entry name" value="OMPR_PHOB"/>
    <property type="match status" value="1"/>
</dbReference>
<gene>
    <name evidence="12" type="ORF">OSCT_0418</name>
</gene>
<proteinExistence type="predicted"/>
<keyword evidence="2" id="KW-0963">Cytoplasm</keyword>
<name>E1IAR7_9CHLR</name>
<evidence type="ECO:0000256" key="5">
    <source>
        <dbReference type="ARBA" id="ARBA00023015"/>
    </source>
</evidence>
<protein>
    <submittedName>
        <fullName evidence="12">Transcriptional regulator</fullName>
    </submittedName>
</protein>
<keyword evidence="13" id="KW-1185">Reference proteome</keyword>
<accession>E1IAR7</accession>
<dbReference type="eggNOG" id="COG0745">
    <property type="taxonomic scope" value="Bacteria"/>
</dbReference>
<feature type="domain" description="Response regulatory" evidence="10">
    <location>
        <begin position="4"/>
        <end position="117"/>
    </location>
</feature>
<dbReference type="InterPro" id="IPR036388">
    <property type="entry name" value="WH-like_DNA-bd_sf"/>
</dbReference>
<dbReference type="InterPro" id="IPR011006">
    <property type="entry name" value="CheY-like_superfamily"/>
</dbReference>
<evidence type="ECO:0000259" key="11">
    <source>
        <dbReference type="PROSITE" id="PS51755"/>
    </source>
</evidence>
<evidence type="ECO:0000256" key="7">
    <source>
        <dbReference type="ARBA" id="ARBA00023163"/>
    </source>
</evidence>
<feature type="modified residue" description="4-aspartylphosphate" evidence="8">
    <location>
        <position position="53"/>
    </location>
</feature>